<gene>
    <name evidence="3" type="ORF">CRE_06683</name>
</gene>
<dbReference type="Proteomes" id="UP000008281">
    <property type="component" value="Unassembled WGS sequence"/>
</dbReference>
<proteinExistence type="predicted"/>
<evidence type="ECO:0000256" key="1">
    <source>
        <dbReference type="SAM" id="MobiDB-lite"/>
    </source>
</evidence>
<evidence type="ECO:0000256" key="2">
    <source>
        <dbReference type="SAM" id="SignalP"/>
    </source>
</evidence>
<feature type="region of interest" description="Disordered" evidence="1">
    <location>
        <begin position="37"/>
        <end position="58"/>
    </location>
</feature>
<evidence type="ECO:0000313" key="4">
    <source>
        <dbReference type="Proteomes" id="UP000008281"/>
    </source>
</evidence>
<organism evidence="4">
    <name type="scientific">Caenorhabditis remanei</name>
    <name type="common">Caenorhabditis vulgaris</name>
    <dbReference type="NCBI Taxonomy" id="31234"/>
    <lineage>
        <taxon>Eukaryota</taxon>
        <taxon>Metazoa</taxon>
        <taxon>Ecdysozoa</taxon>
        <taxon>Nematoda</taxon>
        <taxon>Chromadorea</taxon>
        <taxon>Rhabditida</taxon>
        <taxon>Rhabditina</taxon>
        <taxon>Rhabditomorpha</taxon>
        <taxon>Rhabditoidea</taxon>
        <taxon>Rhabditidae</taxon>
        <taxon>Peloderinae</taxon>
        <taxon>Caenorhabditis</taxon>
    </lineage>
</organism>
<feature type="compositionally biased region" description="Basic residues" evidence="1">
    <location>
        <begin position="40"/>
        <end position="56"/>
    </location>
</feature>
<dbReference type="RefSeq" id="XP_003109907.2">
    <property type="nucleotide sequence ID" value="XM_003109859.2"/>
</dbReference>
<dbReference type="EMBL" id="DS268421">
    <property type="protein sequence ID" value="EFO88696.1"/>
    <property type="molecule type" value="Genomic_DNA"/>
</dbReference>
<evidence type="ECO:0000313" key="3">
    <source>
        <dbReference type="EMBL" id="EFO88696.1"/>
    </source>
</evidence>
<keyword evidence="2" id="KW-0732">Signal</keyword>
<dbReference type="InParanoid" id="E3M0X7"/>
<sequence>MAFHNVIVVTLCFAAFILSFLVLSQAMKSSVKAIHEEKKRRNMKRRKRGARKKQQRKFVSLPDILKNDGQTETTNREQWPVAVVTGPIYNNGSIEEELEQYFQEKENIEVNGKEGDKENVQVNKKNEKGCEEKKLFGTQKKINKI</sequence>
<dbReference type="KEGG" id="crq:GCK72_006741"/>
<keyword evidence="4" id="KW-1185">Reference proteome</keyword>
<dbReference type="GeneID" id="9803974"/>
<name>E3M0X7_CAERE</name>
<protein>
    <submittedName>
        <fullName evidence="3">Uncharacterized protein</fullName>
    </submittedName>
</protein>
<dbReference type="AlphaFoldDB" id="E3M0X7"/>
<dbReference type="CTD" id="9803974"/>
<reference evidence="3" key="1">
    <citation type="submission" date="2007-07" db="EMBL/GenBank/DDBJ databases">
        <title>PCAP assembly of the Caenorhabditis remanei genome.</title>
        <authorList>
            <consortium name="The Caenorhabditis remanei Sequencing Consortium"/>
            <person name="Wilson R.K."/>
        </authorList>
    </citation>
    <scope>NUCLEOTIDE SEQUENCE [LARGE SCALE GENOMIC DNA]</scope>
    <source>
        <strain evidence="3">PB4641</strain>
    </source>
</reference>
<feature type="chain" id="PRO_5003174009" evidence="2">
    <location>
        <begin position="27"/>
        <end position="145"/>
    </location>
</feature>
<dbReference type="HOGENOM" id="CLU_1788636_0_0_1"/>
<feature type="signal peptide" evidence="2">
    <location>
        <begin position="1"/>
        <end position="26"/>
    </location>
</feature>
<accession>E3M0X7</accession>